<dbReference type="Gene3D" id="3.40.50.12780">
    <property type="entry name" value="N-terminal domain of ligase-like"/>
    <property type="match status" value="1"/>
</dbReference>
<gene>
    <name evidence="4" type="ORF">O0I10_001303</name>
</gene>
<dbReference type="AlphaFoldDB" id="A0AAD7Y3K0"/>
<evidence type="ECO:0000313" key="4">
    <source>
        <dbReference type="EMBL" id="KAJ8663126.1"/>
    </source>
</evidence>
<organism evidence="4 5">
    <name type="scientific">Lichtheimia ornata</name>
    <dbReference type="NCBI Taxonomy" id="688661"/>
    <lineage>
        <taxon>Eukaryota</taxon>
        <taxon>Fungi</taxon>
        <taxon>Fungi incertae sedis</taxon>
        <taxon>Mucoromycota</taxon>
        <taxon>Mucoromycotina</taxon>
        <taxon>Mucoromycetes</taxon>
        <taxon>Mucorales</taxon>
        <taxon>Lichtheimiaceae</taxon>
        <taxon>Lichtheimia</taxon>
    </lineage>
</organism>
<comment type="caution">
    <text evidence="4">The sequence shown here is derived from an EMBL/GenBank/DDBJ whole genome shotgun (WGS) entry which is preliminary data.</text>
</comment>
<dbReference type="PROSITE" id="PS00012">
    <property type="entry name" value="PHOSPHOPANTETHEINE"/>
    <property type="match status" value="1"/>
</dbReference>
<protein>
    <recommendedName>
        <fullName evidence="3">Carrier domain-containing protein</fullName>
    </recommendedName>
</protein>
<dbReference type="Proteomes" id="UP001234581">
    <property type="component" value="Unassembled WGS sequence"/>
</dbReference>
<dbReference type="RefSeq" id="XP_058348038.1">
    <property type="nucleotide sequence ID" value="XM_058481400.1"/>
</dbReference>
<feature type="domain" description="Carrier" evidence="3">
    <location>
        <begin position="567"/>
        <end position="642"/>
    </location>
</feature>
<dbReference type="Pfam" id="PF00501">
    <property type="entry name" value="AMP-binding"/>
    <property type="match status" value="1"/>
</dbReference>
<sequence length="1054" mass="118298">MAVSARKIYDGPVYDWKDYHAFIHLFETLAKENSDRTCIYYKKGSTYKTLTWEQVDRISTNLACRWSYSLGHLDAPVAVLADHSLDYLFYMIALLKLRVVLQALSPRNTQAAVTNMLIKGKAGYIMASEKYADTGKTSADQVQIPYQTLLPFDIEALSHEPLNPDAAHILNKRYTKEDEEKIVIITHSSGTTAFPKLIPLSNRYMFVHVQHFTHDMAHRYGEAPWTLERSDIFMVGFPLFHIGGIFQAFCAMMHHGTSVYSPLPLQVKDVVDAIEQCGVTYVYFAPVLVDQIATYIKETGDIAPFKKLKVIQFGGAPLRPDLGEFLTSHGIRLQCCYGASEFAISFLNDDTRDDIPWNSTRPSHIIKDYCHFEPYDEQAGTYHLVIKSGAPNLATGVENRPDGFGTNDLFIQDPPNSGYWRHLGRKDDILVMENAQKTNPTPMEFAICSASIVKSCTVIGEGRQCTATLVELEYEQAIQYTPSEIIEQVHAAVANANANAPNYSIILPEMIYILPLSKHLPTTVKGNVVRKSAIKEFEDVIEKMYTNFMQGTGNTRNPDTSNAWPIQDIESLLVQAASNVLGKSPTLISKNKDQSLFDLGLNSLLAIQLRNAIAAKFGHISNTFLYEHPSIKAIATALRSPNAVKSNDEQRYQETQALLESYIARAKVDFSPCITNKETGDDQQQQHVVLLTGSTGALGAFILHDLIRSPKVSKIYCPVRATTTTNGMDRIIESFNARHLDVSLLDSGKVEALPMNLNAEYLGWSKELYDRLKQEITIVQACGWLVDFNQPITHFDKECIQGLYNLLKFAHRPTNPMRVHTISSVSATAAMKNVDRISETTLPQDPHVAMPIGYAQSKYIAEHLFDYLTREKGMPCIVERMGQVCGDSIKGTWGIQEQFPLMMVGGGAMLKKMPDLGKMTIDWIPIDYAASSITDIMLNTTTTPIEQLRGRVFHIVNPNHVSWSNVLQAMQECGMQFDVVKPKEWIADLSKHQENPAYRLLSFYEGNLLGDSNMPIFETTNTIQFTSSTLKEAPIFDAKLMMKCLAYWKVVKFL</sequence>
<dbReference type="InterPro" id="IPR036736">
    <property type="entry name" value="ACP-like_sf"/>
</dbReference>
<dbReference type="GeneID" id="83208721"/>
<dbReference type="SUPFAM" id="SSF56801">
    <property type="entry name" value="Acetyl-CoA synthetase-like"/>
    <property type="match status" value="1"/>
</dbReference>
<dbReference type="InterPro" id="IPR020806">
    <property type="entry name" value="PKS_PP-bd"/>
</dbReference>
<dbReference type="Pfam" id="PF00550">
    <property type="entry name" value="PP-binding"/>
    <property type="match status" value="1"/>
</dbReference>
<evidence type="ECO:0000259" key="3">
    <source>
        <dbReference type="PROSITE" id="PS50075"/>
    </source>
</evidence>
<dbReference type="InterPro" id="IPR036291">
    <property type="entry name" value="NAD(P)-bd_dom_sf"/>
</dbReference>
<dbReference type="SUPFAM" id="SSF51735">
    <property type="entry name" value="NAD(P)-binding Rossmann-fold domains"/>
    <property type="match status" value="1"/>
</dbReference>
<keyword evidence="5" id="KW-1185">Reference proteome</keyword>
<dbReference type="InterPro" id="IPR013120">
    <property type="entry name" value="FAR_NAD-bd"/>
</dbReference>
<dbReference type="SMART" id="SM00823">
    <property type="entry name" value="PKS_PP"/>
    <property type="match status" value="1"/>
</dbReference>
<dbReference type="EMBL" id="JARTCD010000003">
    <property type="protein sequence ID" value="KAJ8663126.1"/>
    <property type="molecule type" value="Genomic_DNA"/>
</dbReference>
<reference evidence="4 5" key="1">
    <citation type="submission" date="2023-03" db="EMBL/GenBank/DDBJ databases">
        <title>Genome sequence of Lichtheimia ornata CBS 291.66.</title>
        <authorList>
            <person name="Mohabir J.T."/>
            <person name="Shea T.P."/>
            <person name="Kurbessoian T."/>
            <person name="Berby B."/>
            <person name="Fontaine J."/>
            <person name="Livny J."/>
            <person name="Gnirke A."/>
            <person name="Stajich J.E."/>
            <person name="Cuomo C.A."/>
        </authorList>
    </citation>
    <scope>NUCLEOTIDE SEQUENCE [LARGE SCALE GENOMIC DNA]</scope>
    <source>
        <strain evidence="4">CBS 291.66</strain>
    </source>
</reference>
<keyword evidence="1" id="KW-0596">Phosphopantetheine</keyword>
<dbReference type="InterPro" id="IPR000873">
    <property type="entry name" value="AMP-dep_synth/lig_dom"/>
</dbReference>
<dbReference type="PROSITE" id="PS50075">
    <property type="entry name" value="CARRIER"/>
    <property type="match status" value="1"/>
</dbReference>
<dbReference type="SUPFAM" id="SSF47336">
    <property type="entry name" value="ACP-like"/>
    <property type="match status" value="1"/>
</dbReference>
<dbReference type="InterPro" id="IPR006162">
    <property type="entry name" value="Ppantetheine_attach_site"/>
</dbReference>
<accession>A0AAD7Y3K0</accession>
<dbReference type="PANTHER" id="PTHR43439">
    <property type="entry name" value="PHENYLACETATE-COENZYME A LIGASE"/>
    <property type="match status" value="1"/>
</dbReference>
<evidence type="ECO:0000256" key="2">
    <source>
        <dbReference type="ARBA" id="ARBA00022553"/>
    </source>
</evidence>
<dbReference type="InterPro" id="IPR009081">
    <property type="entry name" value="PP-bd_ACP"/>
</dbReference>
<dbReference type="InterPro" id="IPR051414">
    <property type="entry name" value="Adenylate-forming_Reductase"/>
</dbReference>
<evidence type="ECO:0000313" key="5">
    <source>
        <dbReference type="Proteomes" id="UP001234581"/>
    </source>
</evidence>
<dbReference type="Pfam" id="PF23562">
    <property type="entry name" value="AMP-binding_C_3"/>
    <property type="match status" value="1"/>
</dbReference>
<name>A0AAD7Y3K0_9FUNG</name>
<dbReference type="InterPro" id="IPR042099">
    <property type="entry name" value="ANL_N_sf"/>
</dbReference>
<dbReference type="Gene3D" id="1.10.1200.10">
    <property type="entry name" value="ACP-like"/>
    <property type="match status" value="1"/>
</dbReference>
<dbReference type="PANTHER" id="PTHR43439:SF2">
    <property type="entry name" value="ENZYME, PUTATIVE (JCVI)-RELATED"/>
    <property type="match status" value="1"/>
</dbReference>
<dbReference type="GO" id="GO:0031177">
    <property type="term" value="F:phosphopantetheine binding"/>
    <property type="evidence" value="ECO:0007669"/>
    <property type="project" value="InterPro"/>
</dbReference>
<dbReference type="Pfam" id="PF07993">
    <property type="entry name" value="NAD_binding_4"/>
    <property type="match status" value="1"/>
</dbReference>
<proteinExistence type="predicted"/>
<keyword evidence="2" id="KW-0597">Phosphoprotein</keyword>
<dbReference type="Gene3D" id="3.40.50.720">
    <property type="entry name" value="NAD(P)-binding Rossmann-like Domain"/>
    <property type="match status" value="1"/>
</dbReference>
<evidence type="ECO:0000256" key="1">
    <source>
        <dbReference type="ARBA" id="ARBA00022450"/>
    </source>
</evidence>